<dbReference type="InterPro" id="IPR008629">
    <property type="entry name" value="GUN4-like"/>
</dbReference>
<feature type="domain" description="GUN4-like" evidence="1">
    <location>
        <begin position="13"/>
        <end position="124"/>
    </location>
</feature>
<gene>
    <name evidence="2" type="ORF">BC008_20500</name>
</gene>
<reference evidence="2 3" key="1">
    <citation type="journal article" date="2015" name="Genome Announc.">
        <title>Draft Genome of the Euendolithic (true boring) Cyanobacterium Mastigocoleus testarum strain BC008.</title>
        <authorList>
            <person name="Guida B.S."/>
            <person name="Garcia-Pichel F."/>
        </authorList>
    </citation>
    <scope>NUCLEOTIDE SEQUENCE [LARGE SCALE GENOMIC DNA]</scope>
    <source>
        <strain evidence="2 3">BC008</strain>
    </source>
</reference>
<keyword evidence="3" id="KW-1185">Reference proteome</keyword>
<dbReference type="Gene3D" id="1.25.40.620">
    <property type="match status" value="1"/>
</dbReference>
<dbReference type="Pfam" id="PF05419">
    <property type="entry name" value="GUN4"/>
    <property type="match status" value="1"/>
</dbReference>
<organism evidence="2 3">
    <name type="scientific">Mastigocoleus testarum BC008</name>
    <dbReference type="NCBI Taxonomy" id="371196"/>
    <lineage>
        <taxon>Bacteria</taxon>
        <taxon>Bacillati</taxon>
        <taxon>Cyanobacteriota</taxon>
        <taxon>Cyanophyceae</taxon>
        <taxon>Nostocales</taxon>
        <taxon>Hapalosiphonaceae</taxon>
        <taxon>Mastigocoleus</taxon>
    </lineage>
</organism>
<dbReference type="RefSeq" id="WP_027846400.1">
    <property type="nucleotide sequence ID" value="NZ_LMTZ01000111.1"/>
</dbReference>
<dbReference type="InterPro" id="IPR037215">
    <property type="entry name" value="GUN4-like_sf"/>
</dbReference>
<protein>
    <recommendedName>
        <fullName evidence="1">GUN4-like domain-containing protein</fullName>
    </recommendedName>
</protein>
<proteinExistence type="predicted"/>
<dbReference type="SUPFAM" id="SSF140869">
    <property type="entry name" value="GUN4-like"/>
    <property type="match status" value="1"/>
</dbReference>
<comment type="caution">
    <text evidence="2">The sequence shown here is derived from an EMBL/GenBank/DDBJ whole genome shotgun (WGS) entry which is preliminary data.</text>
</comment>
<accession>A0A0V7ZKK9</accession>
<evidence type="ECO:0000259" key="1">
    <source>
        <dbReference type="Pfam" id="PF05419"/>
    </source>
</evidence>
<dbReference type="Proteomes" id="UP000053372">
    <property type="component" value="Unassembled WGS sequence"/>
</dbReference>
<evidence type="ECO:0000313" key="3">
    <source>
        <dbReference type="Proteomes" id="UP000053372"/>
    </source>
</evidence>
<dbReference type="AlphaFoldDB" id="A0A0V7ZKK9"/>
<evidence type="ECO:0000313" key="2">
    <source>
        <dbReference type="EMBL" id="KST65178.1"/>
    </source>
</evidence>
<dbReference type="EMBL" id="LMTZ01000111">
    <property type="protein sequence ID" value="KST65178.1"/>
    <property type="molecule type" value="Genomic_DNA"/>
</dbReference>
<name>A0A0V7ZKK9_9CYAN</name>
<sequence length="260" mass="30982">MISGLTESPKSKEINLNYKRLISYLIEGYIVGAELQTAKIMLSVCGKLAFPQDSWYLEEKDFLGFPLQHIYILNFIWSKYIGYSGFDRQYLIWRETGDDSLSAGLEFGWVTVKKRSFSDDFKYYSTINYESKGIFSRKLCLPRAWLILCNKRHVEYFATQNRLNDLWRVYNSFKRIAGIFEELMKYDIDNSDQDKEDGYCWSYQWSIFSELMKRMELYKSNMNALMFLRKENFDYAKGLIKDVEKLDKKSRLKLQEPFLP</sequence>